<feature type="compositionally biased region" description="Basic and acidic residues" evidence="2">
    <location>
        <begin position="1103"/>
        <end position="1123"/>
    </location>
</feature>
<evidence type="ECO:0008006" key="7">
    <source>
        <dbReference type="Google" id="ProtNLM"/>
    </source>
</evidence>
<dbReference type="KEGG" id="nkf:Nkreftii_000626"/>
<evidence type="ECO:0000313" key="5">
    <source>
        <dbReference type="EMBL" id="QPD02852.1"/>
    </source>
</evidence>
<dbReference type="CDD" id="cd02851">
    <property type="entry name" value="E_set_GO_C"/>
    <property type="match status" value="1"/>
</dbReference>
<dbReference type="Gene3D" id="2.130.10.80">
    <property type="entry name" value="Galactose oxidase/kelch, beta-propeller"/>
    <property type="match status" value="1"/>
</dbReference>
<dbReference type="AlphaFoldDB" id="A0A7S8IX32"/>
<dbReference type="InterPro" id="IPR011043">
    <property type="entry name" value="Gal_Oxase/kelch_b-propeller"/>
</dbReference>
<feature type="region of interest" description="Disordered" evidence="2">
    <location>
        <begin position="1084"/>
        <end position="1123"/>
    </location>
</feature>
<feature type="domain" description="Galactose oxidase-like Early set" evidence="4">
    <location>
        <begin position="940"/>
        <end position="1035"/>
    </location>
</feature>
<dbReference type="InterPro" id="IPR037293">
    <property type="entry name" value="Gal_Oxidase_central_sf"/>
</dbReference>
<gene>
    <name evidence="5" type="ORF">Nkreftii_000626</name>
</gene>
<dbReference type="PANTHER" id="PTHR32208:SF21">
    <property type="entry name" value="LOW QUALITY PROTEIN: ALDEHYDE OXIDASE GLOX-LIKE"/>
    <property type="match status" value="1"/>
</dbReference>
<dbReference type="EMBL" id="CP047423">
    <property type="protein sequence ID" value="QPD02852.1"/>
    <property type="molecule type" value="Genomic_DNA"/>
</dbReference>
<accession>A0A7S8IX32</accession>
<evidence type="ECO:0000259" key="4">
    <source>
        <dbReference type="Pfam" id="PF09118"/>
    </source>
</evidence>
<sequence>MPLLPPRVIGPLSACSGSVRVQGQLSGSTITIFADGVAVGSGTASWPDQIFPLSASLTAGQQITATQAVGVEISPLSPEPIEVQAKPPIIGTVGFRSHLNQCGECVWLEGLVPGATVELRDGGTVLGAGESYDGNARFHLATPLAAGMDIKAQQTACSTPGTVTDGPPVDVLVEKLQTLPTPVVQAPLRECERRVTVSNVVHGATVTLMRSAGPNLQACFDLDSLWMGVNPPLALGETISARQELHGRCKLKSADALPVMVQDNTPVPVANVVPPLCAGNTTVVLNGLVMAARVKILADGVELGMAESPVDGTYDFLVPALVGGTTVTAIQELCGEWSIPGTGVLVDPAPASLPTPKVHEPLFECGAAVRVSNLHVGARVYVYSSLLGAPIGERTADADEVDVPVAPLLIAHDKIFAVQRGCGLVSSQSNTVVVGKIERLQAPRVVEPLYSCENAVRVVDVVPGARVDVYVNGIFRGSAVGGGTNLTVGVSSQLAVGDSVTALQRLCQHISPLSKPVLVQEFRGRWVQVGNTTAAGILAVHAALLHTGKIVYFGGDQHDSGLNAAGDVDHTRLFDCATHAITVITGLPGNSDLFCAGHSQLADGRILAAGGTRKWGGGGIHPPGHFIGLRDAYLFDPSDDQWHATGKLVTQRASEVGPGLDIEKTGGKWYPTLVTMPDGRVLAVSGHPEVDDSRHNNNSLELYDPATGTWSIVGAVDYGNIDTVDARRYEYPRLHVLPDGKVISMSPMANRRLEKWHPYTDATDWDDVIAPPPEGIYDNWFAQDTTSVMLPLSPTDKYRARIMQAGGSMPFILDLGNLAAGWIAAPRSMFDHPNPGDVNPVRENADAIILPTGEIFIEGGLKNGLNDATGVRAPEIYDPVSGTWGVLPASPVVRGYHSTALLMPNGAVWVAGSNFNASPGLSNRELRIEIFEPWYFCGRRPSITDAAPKACHGEKLEIRTPDAADIQKVVLVRCGTVTHNFNSDQRHITLEFTREKGDVILAAVPSEPNVVIVGYYLLFVIDSTGRPSTGRFVQICMGKRRPPRPWLDQEWWDRLRDLLRDGRNLTLEEIRTLQREAVGPIFPPWRRPLSMEGHGPGDQGGHGPDHPQDHDHDHDHGHDGGHH</sequence>
<reference evidence="5 6" key="1">
    <citation type="journal article" date="2020" name="ISME J.">
        <title>Enrichment and physiological characterization of a novel comammox Nitrospira indicates ammonium inhibition of complete nitrification.</title>
        <authorList>
            <person name="Sakoula D."/>
            <person name="Koch H."/>
            <person name="Frank J."/>
            <person name="Jetten M.S.M."/>
            <person name="van Kessel M.A.H.J."/>
            <person name="Lucker S."/>
        </authorList>
    </citation>
    <scope>NUCLEOTIDE SEQUENCE [LARGE SCALE GENOMIC DNA]</scope>
    <source>
        <strain evidence="5">Comreactor17</strain>
    </source>
</reference>
<keyword evidence="1" id="KW-0732">Signal</keyword>
<dbReference type="Proteomes" id="UP000593737">
    <property type="component" value="Chromosome"/>
</dbReference>
<evidence type="ECO:0000256" key="1">
    <source>
        <dbReference type="ARBA" id="ARBA00022729"/>
    </source>
</evidence>
<organism evidence="5 6">
    <name type="scientific">Candidatus Nitrospira kreftii</name>
    <dbReference type="NCBI Taxonomy" id="2652173"/>
    <lineage>
        <taxon>Bacteria</taxon>
        <taxon>Pseudomonadati</taxon>
        <taxon>Nitrospirota</taxon>
        <taxon>Nitrospiria</taxon>
        <taxon>Nitrospirales</taxon>
        <taxon>Nitrospiraceae</taxon>
        <taxon>Nitrospira</taxon>
    </lineage>
</organism>
<feature type="domain" description="Glyoxal oxidase N-terminal" evidence="3">
    <location>
        <begin position="667"/>
        <end position="935"/>
    </location>
</feature>
<dbReference type="Pfam" id="PF07250">
    <property type="entry name" value="Glyoxal_oxid_N"/>
    <property type="match status" value="1"/>
</dbReference>
<evidence type="ECO:0000256" key="2">
    <source>
        <dbReference type="SAM" id="MobiDB-lite"/>
    </source>
</evidence>
<proteinExistence type="predicted"/>
<dbReference type="Gene3D" id="2.60.40.10">
    <property type="entry name" value="Immunoglobulins"/>
    <property type="match status" value="1"/>
</dbReference>
<protein>
    <recommendedName>
        <fullName evidence="7">Galactose oxidase-like Early set domain-containing protein</fullName>
    </recommendedName>
</protein>
<dbReference type="InterPro" id="IPR015202">
    <property type="entry name" value="GO-like_E_set"/>
</dbReference>
<dbReference type="SUPFAM" id="SSF50965">
    <property type="entry name" value="Galactose oxidase, central domain"/>
    <property type="match status" value="1"/>
</dbReference>
<dbReference type="InterPro" id="IPR013783">
    <property type="entry name" value="Ig-like_fold"/>
</dbReference>
<dbReference type="PANTHER" id="PTHR32208">
    <property type="entry name" value="SECRETED PROTEIN-RELATED"/>
    <property type="match status" value="1"/>
</dbReference>
<dbReference type="InterPro" id="IPR009880">
    <property type="entry name" value="Glyoxal_oxidase_N"/>
</dbReference>
<evidence type="ECO:0000313" key="6">
    <source>
        <dbReference type="Proteomes" id="UP000593737"/>
    </source>
</evidence>
<evidence type="ECO:0000259" key="3">
    <source>
        <dbReference type="Pfam" id="PF07250"/>
    </source>
</evidence>
<dbReference type="SUPFAM" id="SSF81296">
    <property type="entry name" value="E set domains"/>
    <property type="match status" value="1"/>
</dbReference>
<name>A0A7S8IX32_9BACT</name>
<dbReference type="InterPro" id="IPR014756">
    <property type="entry name" value="Ig_E-set"/>
</dbReference>
<dbReference type="Pfam" id="PF09118">
    <property type="entry name" value="GO-like_E_set"/>
    <property type="match status" value="1"/>
</dbReference>